<dbReference type="EMBL" id="CAWUPB010001173">
    <property type="protein sequence ID" value="CAK7347811.1"/>
    <property type="molecule type" value="Genomic_DNA"/>
</dbReference>
<evidence type="ECO:0000256" key="1">
    <source>
        <dbReference type="SAM" id="MobiDB-lite"/>
    </source>
</evidence>
<reference evidence="2 3" key="1">
    <citation type="submission" date="2024-01" db="EMBL/GenBank/DDBJ databases">
        <authorList>
            <person name="Waweru B."/>
        </authorList>
    </citation>
    <scope>NUCLEOTIDE SEQUENCE [LARGE SCALE GENOMIC DNA]</scope>
</reference>
<name>A0AAV1S918_9ROSI</name>
<sequence length="66" mass="7336">MFAATPEVDDKPMGLQLNRHAPAGHASGYPQVKVSDQGRQASLEPDFNNEPPHQTAWHTSFPFHQI</sequence>
<evidence type="ECO:0000313" key="2">
    <source>
        <dbReference type="EMBL" id="CAK7347811.1"/>
    </source>
</evidence>
<feature type="region of interest" description="Disordered" evidence="1">
    <location>
        <begin position="1"/>
        <end position="66"/>
    </location>
</feature>
<proteinExistence type="predicted"/>
<keyword evidence="3" id="KW-1185">Reference proteome</keyword>
<protein>
    <submittedName>
        <fullName evidence="2">Uncharacterized protein</fullName>
    </submittedName>
</protein>
<gene>
    <name evidence="2" type="ORF">DCAF_LOCUS20500</name>
</gene>
<organism evidence="2 3">
    <name type="scientific">Dovyalis caffra</name>
    <dbReference type="NCBI Taxonomy" id="77055"/>
    <lineage>
        <taxon>Eukaryota</taxon>
        <taxon>Viridiplantae</taxon>
        <taxon>Streptophyta</taxon>
        <taxon>Embryophyta</taxon>
        <taxon>Tracheophyta</taxon>
        <taxon>Spermatophyta</taxon>
        <taxon>Magnoliopsida</taxon>
        <taxon>eudicotyledons</taxon>
        <taxon>Gunneridae</taxon>
        <taxon>Pentapetalae</taxon>
        <taxon>rosids</taxon>
        <taxon>fabids</taxon>
        <taxon>Malpighiales</taxon>
        <taxon>Salicaceae</taxon>
        <taxon>Flacourtieae</taxon>
        <taxon>Dovyalis</taxon>
    </lineage>
</organism>
<accession>A0AAV1S918</accession>
<evidence type="ECO:0000313" key="3">
    <source>
        <dbReference type="Proteomes" id="UP001314170"/>
    </source>
</evidence>
<comment type="caution">
    <text evidence="2">The sequence shown here is derived from an EMBL/GenBank/DDBJ whole genome shotgun (WGS) entry which is preliminary data.</text>
</comment>
<dbReference type="Proteomes" id="UP001314170">
    <property type="component" value="Unassembled WGS sequence"/>
</dbReference>
<dbReference type="AlphaFoldDB" id="A0AAV1S918"/>